<evidence type="ECO:0000313" key="1">
    <source>
        <dbReference type="EMBL" id="TBU33233.1"/>
    </source>
</evidence>
<dbReference type="AlphaFoldDB" id="A0A4V2K1L5"/>
<dbReference type="OrthoDB" id="2128042at2759"/>
<dbReference type="Proteomes" id="UP000292957">
    <property type="component" value="Unassembled WGS sequence"/>
</dbReference>
<proteinExistence type="predicted"/>
<name>A0A4V2K1L5_9APHY</name>
<dbReference type="EMBL" id="ML143392">
    <property type="protein sequence ID" value="TBU33233.1"/>
    <property type="molecule type" value="Genomic_DNA"/>
</dbReference>
<sequence length="70" mass="7841">MSHTLFPPSLSLSQFVRIVASLSPTFHASIHIPSPSPLPTVIPHSTTRCIIHLASWNPSLYSLYRQLRSF</sequence>
<reference evidence="1" key="1">
    <citation type="submission" date="2019-01" db="EMBL/GenBank/DDBJ databases">
        <title>Draft genome sequences of three monokaryotic isolates of the white-rot basidiomycete fungus Dichomitus squalens.</title>
        <authorList>
            <consortium name="DOE Joint Genome Institute"/>
            <person name="Lopez S.C."/>
            <person name="Andreopoulos B."/>
            <person name="Pangilinan J."/>
            <person name="Lipzen A."/>
            <person name="Riley R."/>
            <person name="Ahrendt S."/>
            <person name="Ng V."/>
            <person name="Barry K."/>
            <person name="Daum C."/>
            <person name="Grigoriev I.V."/>
            <person name="Hilden K.S."/>
            <person name="Makela M.R."/>
            <person name="de Vries R.P."/>
        </authorList>
    </citation>
    <scope>NUCLEOTIDE SEQUENCE [LARGE SCALE GENOMIC DNA]</scope>
    <source>
        <strain evidence="1">OM18370.1</strain>
    </source>
</reference>
<organism evidence="1">
    <name type="scientific">Dichomitus squalens</name>
    <dbReference type="NCBI Taxonomy" id="114155"/>
    <lineage>
        <taxon>Eukaryota</taxon>
        <taxon>Fungi</taxon>
        <taxon>Dikarya</taxon>
        <taxon>Basidiomycota</taxon>
        <taxon>Agaricomycotina</taxon>
        <taxon>Agaricomycetes</taxon>
        <taxon>Polyporales</taxon>
        <taxon>Polyporaceae</taxon>
        <taxon>Dichomitus</taxon>
    </lineage>
</organism>
<protein>
    <submittedName>
        <fullName evidence="1">Uncharacterized protein</fullName>
    </submittedName>
</protein>
<accession>A0A4V2K1L5</accession>
<gene>
    <name evidence="1" type="ORF">BD311DRAFT_749470</name>
</gene>